<name>K1U659_9ZZZZ</name>
<evidence type="ECO:0000313" key="2">
    <source>
        <dbReference type="EMBL" id="EKC77763.1"/>
    </source>
</evidence>
<sequence>MDGHSLWAEEPADIPRLTEDVPNRSKRMKTLGNAVSPP</sequence>
<accession>K1U659</accession>
<evidence type="ECO:0000256" key="1">
    <source>
        <dbReference type="SAM" id="MobiDB-lite"/>
    </source>
</evidence>
<proteinExistence type="predicted"/>
<feature type="region of interest" description="Disordered" evidence="1">
    <location>
        <begin position="1"/>
        <end position="38"/>
    </location>
</feature>
<dbReference type="AlphaFoldDB" id="K1U659"/>
<dbReference type="EMBL" id="AJWY01002649">
    <property type="protein sequence ID" value="EKC77763.1"/>
    <property type="molecule type" value="Genomic_DNA"/>
</dbReference>
<organism evidence="2">
    <name type="scientific">human gut metagenome</name>
    <dbReference type="NCBI Taxonomy" id="408170"/>
    <lineage>
        <taxon>unclassified sequences</taxon>
        <taxon>metagenomes</taxon>
        <taxon>organismal metagenomes</taxon>
    </lineage>
</organism>
<protein>
    <submittedName>
        <fullName evidence="2">Uncharacterized protein</fullName>
    </submittedName>
</protein>
<gene>
    <name evidence="2" type="ORF">LEA_04002</name>
</gene>
<feature type="non-terminal residue" evidence="2">
    <location>
        <position position="38"/>
    </location>
</feature>
<comment type="caution">
    <text evidence="2">The sequence shown here is derived from an EMBL/GenBank/DDBJ whole genome shotgun (WGS) entry which is preliminary data.</text>
</comment>
<reference evidence="2" key="1">
    <citation type="journal article" date="2013" name="Environ. Microbiol.">
        <title>Microbiota from the distal guts of lean and obese adolescents exhibit partial functional redundancy besides clear differences in community structure.</title>
        <authorList>
            <person name="Ferrer M."/>
            <person name="Ruiz A."/>
            <person name="Lanza F."/>
            <person name="Haange S.B."/>
            <person name="Oberbach A."/>
            <person name="Till H."/>
            <person name="Bargiela R."/>
            <person name="Campoy C."/>
            <person name="Segura M.T."/>
            <person name="Richter M."/>
            <person name="von Bergen M."/>
            <person name="Seifert J."/>
            <person name="Suarez A."/>
        </authorList>
    </citation>
    <scope>NUCLEOTIDE SEQUENCE</scope>
</reference>